<dbReference type="GO" id="GO:0004180">
    <property type="term" value="F:carboxypeptidase activity"/>
    <property type="evidence" value="ECO:0007669"/>
    <property type="project" value="UniProtKB-ARBA"/>
</dbReference>
<dbReference type="InterPro" id="IPR036366">
    <property type="entry name" value="PGBDSf"/>
</dbReference>
<keyword evidence="6 7" id="KW-0961">Cell wall biogenesis/degradation</keyword>
<dbReference type="SUPFAM" id="SSF141523">
    <property type="entry name" value="L,D-transpeptidase catalytic domain-like"/>
    <property type="match status" value="1"/>
</dbReference>
<keyword evidence="4 7" id="KW-0133">Cell shape</keyword>
<evidence type="ECO:0000313" key="9">
    <source>
        <dbReference type="EMBL" id="RNL56046.1"/>
    </source>
</evidence>
<dbReference type="PANTHER" id="PTHR41533">
    <property type="entry name" value="L,D-TRANSPEPTIDASE HI_1667-RELATED"/>
    <property type="match status" value="1"/>
</dbReference>
<dbReference type="GO" id="GO:0071555">
    <property type="term" value="P:cell wall organization"/>
    <property type="evidence" value="ECO:0007669"/>
    <property type="project" value="UniProtKB-UniRule"/>
</dbReference>
<evidence type="ECO:0000256" key="3">
    <source>
        <dbReference type="ARBA" id="ARBA00022679"/>
    </source>
</evidence>
<organism evidence="9 10">
    <name type="scientific">Pedobacter jejuensis</name>
    <dbReference type="NCBI Taxonomy" id="1268550"/>
    <lineage>
        <taxon>Bacteria</taxon>
        <taxon>Pseudomonadati</taxon>
        <taxon>Bacteroidota</taxon>
        <taxon>Sphingobacteriia</taxon>
        <taxon>Sphingobacteriales</taxon>
        <taxon>Sphingobacteriaceae</taxon>
        <taxon>Pedobacter</taxon>
    </lineage>
</organism>
<dbReference type="GO" id="GO:0016740">
    <property type="term" value="F:transferase activity"/>
    <property type="evidence" value="ECO:0007669"/>
    <property type="project" value="UniProtKB-KW"/>
</dbReference>
<dbReference type="InterPro" id="IPR005490">
    <property type="entry name" value="LD_TPept_cat_dom"/>
</dbReference>
<evidence type="ECO:0000313" key="10">
    <source>
        <dbReference type="Proteomes" id="UP000274046"/>
    </source>
</evidence>
<dbReference type="GO" id="GO:0009252">
    <property type="term" value="P:peptidoglycan biosynthetic process"/>
    <property type="evidence" value="ECO:0007669"/>
    <property type="project" value="UniProtKB-UniPathway"/>
</dbReference>
<dbReference type="Pfam" id="PF03734">
    <property type="entry name" value="YkuD"/>
    <property type="match status" value="1"/>
</dbReference>
<evidence type="ECO:0000256" key="6">
    <source>
        <dbReference type="ARBA" id="ARBA00023316"/>
    </source>
</evidence>
<evidence type="ECO:0000256" key="1">
    <source>
        <dbReference type="ARBA" id="ARBA00004752"/>
    </source>
</evidence>
<proteinExistence type="inferred from homology"/>
<dbReference type="OrthoDB" id="9778545at2"/>
<evidence type="ECO:0000259" key="8">
    <source>
        <dbReference type="PROSITE" id="PS52029"/>
    </source>
</evidence>
<gene>
    <name evidence="9" type="ORF">D7004_02120</name>
</gene>
<comment type="pathway">
    <text evidence="1 7">Cell wall biogenesis; peptidoglycan biosynthesis.</text>
</comment>
<dbReference type="Gene3D" id="2.40.440.10">
    <property type="entry name" value="L,D-transpeptidase catalytic domain-like"/>
    <property type="match status" value="1"/>
</dbReference>
<feature type="domain" description="L,D-TPase catalytic" evidence="8">
    <location>
        <begin position="395"/>
        <end position="555"/>
    </location>
</feature>
<dbReference type="EMBL" id="RBEE01000003">
    <property type="protein sequence ID" value="RNL56046.1"/>
    <property type="molecule type" value="Genomic_DNA"/>
</dbReference>
<protein>
    <submittedName>
        <fullName evidence="9">Murein L,D-transpeptidase</fullName>
    </submittedName>
</protein>
<dbReference type="PANTHER" id="PTHR41533:SF2">
    <property type="entry name" value="BLR7131 PROTEIN"/>
    <property type="match status" value="1"/>
</dbReference>
<comment type="similarity">
    <text evidence="2">Belongs to the YkuD family.</text>
</comment>
<reference evidence="9 10" key="1">
    <citation type="submission" date="2018-10" db="EMBL/GenBank/DDBJ databases">
        <title>Genome sequencing of Pedobacter jejuensis TNB23.</title>
        <authorList>
            <person name="Cho Y.-J."/>
            <person name="Cho A."/>
            <person name="Kim O.-S."/>
        </authorList>
    </citation>
    <scope>NUCLEOTIDE SEQUENCE [LARGE SCALE GENOMIC DNA]</scope>
    <source>
        <strain evidence="9 10">TNB23</strain>
    </source>
</reference>
<feature type="active site" description="Nucleophile" evidence="7">
    <location>
        <position position="529"/>
    </location>
</feature>
<evidence type="ECO:0000256" key="5">
    <source>
        <dbReference type="ARBA" id="ARBA00022984"/>
    </source>
</evidence>
<accession>A0A3N0C1H8</accession>
<dbReference type="Pfam" id="PF01471">
    <property type="entry name" value="PG_binding_1"/>
    <property type="match status" value="1"/>
</dbReference>
<dbReference type="Gene3D" id="1.10.101.10">
    <property type="entry name" value="PGBD-like superfamily/PGBD"/>
    <property type="match status" value="1"/>
</dbReference>
<dbReference type="InterPro" id="IPR052905">
    <property type="entry name" value="LD-transpeptidase_YkuD-like"/>
</dbReference>
<dbReference type="UniPathway" id="UPA00219"/>
<dbReference type="Pfam" id="PF20142">
    <property type="entry name" value="Scaffold"/>
    <property type="match status" value="1"/>
</dbReference>
<dbReference type="InterPro" id="IPR002477">
    <property type="entry name" value="Peptidoglycan-bd-like"/>
</dbReference>
<dbReference type="PROSITE" id="PS52029">
    <property type="entry name" value="LD_TPASE"/>
    <property type="match status" value="1"/>
</dbReference>
<keyword evidence="10" id="KW-1185">Reference proteome</keyword>
<evidence type="ECO:0000256" key="2">
    <source>
        <dbReference type="ARBA" id="ARBA00005992"/>
    </source>
</evidence>
<comment type="caution">
    <text evidence="9">The sequence shown here is derived from an EMBL/GenBank/DDBJ whole genome shotgun (WGS) entry which is preliminary data.</text>
</comment>
<dbReference type="InterPro" id="IPR038063">
    <property type="entry name" value="Transpep_catalytic_dom"/>
</dbReference>
<keyword evidence="3" id="KW-0808">Transferase</keyword>
<sequence length="610" mass="70203">MMPDTATIWESVNHATYADKKITCSNPKTRYCISILLSYCRSIGPQPLDCLLIPSEKEFLFHYPKSLNMKFRKDRLLKYLYTALRPITLISVMLSCRAQTKTELVSTDSLSVTGKFSDQKIAVFDSLNVITFFSRYPKLATYQPALVDFYRKRKFSYAWYDKGRLNFQAHNLSSRVLNISAEGIYQTLPYLSVLDSLVNSPTEGTKKLTPNPTTELMLTAQYFLFSKIAWQGQDDSLSTTSGWFIPRKKIAYAQLLDSLLSEQNTKRQFAVPVYRQYELLKSFLKKYRDLSFQDWPVLLDSLRPLRPGDSALVIAEVRLRLFKLGDLIGDTISTTYDQELIDGLEHFQQRHGLKEDGLLGPDTFAQLNVPIAQRIKQIIVNMERCRWLPVGSDADYLAVNIPEYKLHVYRGDSLLWSCNVVVGQSWSRTTVFFGELKHIVFSPYWNIPESIVKKEVLPGMQRDPAYLSKHDMQITTYRGKIPVVRQKPGKRNSLGLVKFIFPNSYSIYMHDTPSKSLFGETERAFSHGCIRVMEPVKLAEFLLANQKNWNKEKILGAMHLGRERYVTLTQQVPVYIAYLTAFCDRNNVLNFRNDIYNLDEPMAASLIANQ</sequence>
<dbReference type="CDD" id="cd16913">
    <property type="entry name" value="YkuD_like"/>
    <property type="match status" value="1"/>
</dbReference>
<dbReference type="Proteomes" id="UP000274046">
    <property type="component" value="Unassembled WGS sequence"/>
</dbReference>
<dbReference type="SUPFAM" id="SSF47090">
    <property type="entry name" value="PGBD-like"/>
    <property type="match status" value="1"/>
</dbReference>
<name>A0A3N0C1H8_9SPHI</name>
<feature type="active site" description="Proton donor/acceptor" evidence="7">
    <location>
        <position position="510"/>
    </location>
</feature>
<dbReference type="AlphaFoldDB" id="A0A3N0C1H8"/>
<dbReference type="InterPro" id="IPR045380">
    <property type="entry name" value="LD_TPept_scaffold_dom"/>
</dbReference>
<evidence type="ECO:0000256" key="4">
    <source>
        <dbReference type="ARBA" id="ARBA00022960"/>
    </source>
</evidence>
<keyword evidence="5 7" id="KW-0573">Peptidoglycan synthesis</keyword>
<dbReference type="GO" id="GO:0008360">
    <property type="term" value="P:regulation of cell shape"/>
    <property type="evidence" value="ECO:0007669"/>
    <property type="project" value="UniProtKB-UniRule"/>
</dbReference>
<dbReference type="InterPro" id="IPR036365">
    <property type="entry name" value="PGBD-like_sf"/>
</dbReference>
<evidence type="ECO:0000256" key="7">
    <source>
        <dbReference type="PROSITE-ProRule" id="PRU01373"/>
    </source>
</evidence>